<name>A0ABV2AR78_9EUKA</name>
<evidence type="ECO:0000313" key="2">
    <source>
        <dbReference type="Proteomes" id="UP001439008"/>
    </source>
</evidence>
<gene>
    <name evidence="1" type="ORF">MHBO_003688</name>
</gene>
<dbReference type="EMBL" id="JBDODL010002334">
    <property type="protein sequence ID" value="MES1922171.1"/>
    <property type="molecule type" value="Genomic_DNA"/>
</dbReference>
<dbReference type="Proteomes" id="UP001439008">
    <property type="component" value="Unassembled WGS sequence"/>
</dbReference>
<comment type="caution">
    <text evidence="1">The sequence shown here is derived from an EMBL/GenBank/DDBJ whole genome shotgun (WGS) entry which is preliminary data.</text>
</comment>
<proteinExistence type="predicted"/>
<sequence>MILKANSETFLEHNNKNSKLRLTEMERESEHLALKIKTLDIPVKSDYMYFTFLVKEHKKMIAIYKSEAAQVQKGVETSWSTASIKIKPEYQRLPMCIRVFQSGFLNDKISGDANFSRESLVAGKVIKLSKSGSKSNHDKGAINILKADFRDRYLQAPSQTISSVSETQRENKTFAFENYVVGGVTVSGIFAVDFSLDNQIGKISLHTKENGNMYAAALETTSKACFGITGLKEGHLWGYVFKIF</sequence>
<organism evidence="1 2">
    <name type="scientific">Bonamia ostreae</name>
    <dbReference type="NCBI Taxonomy" id="126728"/>
    <lineage>
        <taxon>Eukaryota</taxon>
        <taxon>Sar</taxon>
        <taxon>Rhizaria</taxon>
        <taxon>Endomyxa</taxon>
        <taxon>Ascetosporea</taxon>
        <taxon>Haplosporida</taxon>
        <taxon>Bonamia</taxon>
    </lineage>
</organism>
<evidence type="ECO:0000313" key="1">
    <source>
        <dbReference type="EMBL" id="MES1922171.1"/>
    </source>
</evidence>
<accession>A0ABV2AR78</accession>
<reference evidence="1 2" key="1">
    <citation type="journal article" date="2024" name="BMC Biol.">
        <title>Comparative genomics of Ascetosporea gives new insight into the evolutionary basis for animal parasitism in Rhizaria.</title>
        <authorList>
            <person name="Hiltunen Thoren M."/>
            <person name="Onut-Brannstrom I."/>
            <person name="Alfjorden A."/>
            <person name="Peckova H."/>
            <person name="Swords F."/>
            <person name="Hooper C."/>
            <person name="Holzer A.S."/>
            <person name="Bass D."/>
            <person name="Burki F."/>
        </authorList>
    </citation>
    <scope>NUCLEOTIDE SEQUENCE [LARGE SCALE GENOMIC DNA]</scope>
    <source>
        <strain evidence="1">20-A016</strain>
    </source>
</reference>
<keyword evidence="2" id="KW-1185">Reference proteome</keyword>
<protein>
    <submittedName>
        <fullName evidence="1">Uncharacterized protein</fullName>
    </submittedName>
</protein>